<evidence type="ECO:0000313" key="5">
    <source>
        <dbReference type="Proteomes" id="UP001221898"/>
    </source>
</evidence>
<evidence type="ECO:0000313" key="4">
    <source>
        <dbReference type="EMBL" id="KAJ8377909.1"/>
    </source>
</evidence>
<keyword evidence="5" id="KW-1185">Reference proteome</keyword>
<dbReference type="Pfam" id="PF12885">
    <property type="entry name" value="TORC_M"/>
    <property type="match status" value="1"/>
</dbReference>
<feature type="compositionally biased region" description="Low complexity" evidence="1">
    <location>
        <begin position="190"/>
        <end position="216"/>
    </location>
</feature>
<feature type="region of interest" description="Disordered" evidence="1">
    <location>
        <begin position="190"/>
        <end position="373"/>
    </location>
</feature>
<feature type="domain" description="Transducer of regulated CREB activity C-terminal" evidence="3">
    <location>
        <begin position="579"/>
        <end position="649"/>
    </location>
</feature>
<dbReference type="GO" id="GO:0008140">
    <property type="term" value="F:cAMP response element binding protein binding"/>
    <property type="evidence" value="ECO:0007669"/>
    <property type="project" value="TreeGrafter"/>
</dbReference>
<dbReference type="GO" id="GO:0045944">
    <property type="term" value="P:positive regulation of transcription by RNA polymerase II"/>
    <property type="evidence" value="ECO:0007669"/>
    <property type="project" value="TreeGrafter"/>
</dbReference>
<dbReference type="EMBL" id="JAINUG010000337">
    <property type="protein sequence ID" value="KAJ8377909.1"/>
    <property type="molecule type" value="Genomic_DNA"/>
</dbReference>
<feature type="compositionally biased region" description="Polar residues" evidence="1">
    <location>
        <begin position="236"/>
        <end position="247"/>
    </location>
</feature>
<dbReference type="PANTHER" id="PTHR13589">
    <property type="entry name" value="CREB-REGULATED TRANSCRIPTION COACTIVATOR"/>
    <property type="match status" value="1"/>
</dbReference>
<gene>
    <name evidence="4" type="ORF">AAFF_G00250600</name>
</gene>
<dbReference type="GO" id="GO:0005737">
    <property type="term" value="C:cytoplasm"/>
    <property type="evidence" value="ECO:0007669"/>
    <property type="project" value="InterPro"/>
</dbReference>
<feature type="region of interest" description="Disordered" evidence="1">
    <location>
        <begin position="416"/>
        <end position="444"/>
    </location>
</feature>
<name>A0AAD7RFN1_9TELE</name>
<dbReference type="PANTHER" id="PTHR13589:SF6">
    <property type="entry name" value="CREB-REGULATED TRANSCRIPTION COACTIVATOR 2"/>
    <property type="match status" value="1"/>
</dbReference>
<dbReference type="Proteomes" id="UP001221898">
    <property type="component" value="Unassembled WGS sequence"/>
</dbReference>
<accession>A0AAD7RFN1</accession>
<evidence type="ECO:0008006" key="6">
    <source>
        <dbReference type="Google" id="ProtNLM"/>
    </source>
</evidence>
<feature type="compositionally biased region" description="Low complexity" evidence="1">
    <location>
        <begin position="416"/>
        <end position="440"/>
    </location>
</feature>
<dbReference type="AlphaFoldDB" id="A0AAD7RFN1"/>
<feature type="domain" description="Transducer of regulated CREB activity middle" evidence="2">
    <location>
        <begin position="2"/>
        <end position="114"/>
    </location>
</feature>
<dbReference type="InterPro" id="IPR024784">
    <property type="entry name" value="TORC_M"/>
</dbReference>
<feature type="compositionally biased region" description="Low complexity" evidence="1">
    <location>
        <begin position="321"/>
        <end position="373"/>
    </location>
</feature>
<reference evidence="4" key="1">
    <citation type="journal article" date="2023" name="Science">
        <title>Genome structures resolve the early diversification of teleost fishes.</title>
        <authorList>
            <person name="Parey E."/>
            <person name="Louis A."/>
            <person name="Montfort J."/>
            <person name="Bouchez O."/>
            <person name="Roques C."/>
            <person name="Iampietro C."/>
            <person name="Lluch J."/>
            <person name="Castinel A."/>
            <person name="Donnadieu C."/>
            <person name="Desvignes T."/>
            <person name="Floi Bucao C."/>
            <person name="Jouanno E."/>
            <person name="Wen M."/>
            <person name="Mejri S."/>
            <person name="Dirks R."/>
            <person name="Jansen H."/>
            <person name="Henkel C."/>
            <person name="Chen W.J."/>
            <person name="Zahm M."/>
            <person name="Cabau C."/>
            <person name="Klopp C."/>
            <person name="Thompson A.W."/>
            <person name="Robinson-Rechavi M."/>
            <person name="Braasch I."/>
            <person name="Lecointre G."/>
            <person name="Bobe J."/>
            <person name="Postlethwait J.H."/>
            <person name="Berthelot C."/>
            <person name="Roest Crollius H."/>
            <person name="Guiguen Y."/>
        </authorList>
    </citation>
    <scope>NUCLEOTIDE SEQUENCE</scope>
    <source>
        <strain evidence="4">NC1722</strain>
    </source>
</reference>
<evidence type="ECO:0000259" key="3">
    <source>
        <dbReference type="Pfam" id="PF12886"/>
    </source>
</evidence>
<evidence type="ECO:0000259" key="2">
    <source>
        <dbReference type="Pfam" id="PF12885"/>
    </source>
</evidence>
<sequence>MFPYPVPPIEENVLDEGKLLKPWDTKKLPMLSSRPKSCEVPLCSIFPSPDQPSSAPLIPAGLNAGGSLPDLTTLHFPSPMPTPLDRDEPGYPSLCGGSSTGNLASTLTQLGITTGNVFHLPGMSASLQGAFCNPLLQSSLSSPNIQSSLSSHSFPNSLSSASLHSSLSNPSLQSPLSSCPSLQSSLSNQSLQSSLSNSSLSGQSLQSGNSNPSFSSGVGGSGSCSSSSPSSYPSLATGQAQTPLTTSPRRRTQLSPLVLPIGGESRRHHPKQFSPTISPTLSSITQGVPLDTSKPPLDQRLPAYPYIQPQTGPPLSHQPMQQSGHQQQHLQHQQQQKQHQLQQQNIQQQQQQQQQHHQQQQQQQHHQQQQLQQQQHHQQQLQLQQQSLQQQQQQQQLQQHHQQQLQLQKQSLQHHQQQFQQQQQQQQHHQQHHQQQQQQHSGCPQMESLGLQLHLQEDRQQRAPLHSRQLQQGGATPDLSLYSDASILSSFLDDPCLGLQLTPSQSHALAQELGQFNTDARTGGQAFQTLAGLGNEGPYPGDRGLLGTQHSGDPLLLNKQNQNQNQNQSYGGGGCPSLPNIILTGDSTAGLSKEITCALSGVPGFEVDPFGLDDPLRMDPLALEGLSMLAEGDLMLPDPSVEDSFRSDRFK</sequence>
<feature type="compositionally biased region" description="Low complexity" evidence="1">
    <location>
        <begin position="274"/>
        <end position="285"/>
    </location>
</feature>
<feature type="compositionally biased region" description="Low complexity" evidence="1">
    <location>
        <begin position="223"/>
        <end position="234"/>
    </location>
</feature>
<dbReference type="Pfam" id="PF12886">
    <property type="entry name" value="TORC_C"/>
    <property type="match status" value="1"/>
</dbReference>
<evidence type="ECO:0000256" key="1">
    <source>
        <dbReference type="SAM" id="MobiDB-lite"/>
    </source>
</evidence>
<organism evidence="4 5">
    <name type="scientific">Aldrovandia affinis</name>
    <dbReference type="NCBI Taxonomy" id="143900"/>
    <lineage>
        <taxon>Eukaryota</taxon>
        <taxon>Metazoa</taxon>
        <taxon>Chordata</taxon>
        <taxon>Craniata</taxon>
        <taxon>Vertebrata</taxon>
        <taxon>Euteleostomi</taxon>
        <taxon>Actinopterygii</taxon>
        <taxon>Neopterygii</taxon>
        <taxon>Teleostei</taxon>
        <taxon>Notacanthiformes</taxon>
        <taxon>Halosauridae</taxon>
        <taxon>Aldrovandia</taxon>
    </lineage>
</organism>
<proteinExistence type="predicted"/>
<dbReference type="GO" id="GO:0005634">
    <property type="term" value="C:nucleus"/>
    <property type="evidence" value="ECO:0007669"/>
    <property type="project" value="InterPro"/>
</dbReference>
<dbReference type="InterPro" id="IPR024786">
    <property type="entry name" value="TORC"/>
</dbReference>
<protein>
    <recommendedName>
        <fullName evidence="6">CREB regulated transcription coactivator 2</fullName>
    </recommendedName>
</protein>
<dbReference type="InterPro" id="IPR024785">
    <property type="entry name" value="TORC_C"/>
</dbReference>
<comment type="caution">
    <text evidence="4">The sequence shown here is derived from an EMBL/GenBank/DDBJ whole genome shotgun (WGS) entry which is preliminary data.</text>
</comment>